<organism evidence="6 7">
    <name type="scientific">Planktosalinus lacus</name>
    <dbReference type="NCBI Taxonomy" id="1526573"/>
    <lineage>
        <taxon>Bacteria</taxon>
        <taxon>Pseudomonadati</taxon>
        <taxon>Bacteroidota</taxon>
        <taxon>Flavobacteriia</taxon>
        <taxon>Flavobacteriales</taxon>
        <taxon>Flavobacteriaceae</taxon>
        <taxon>Planktosalinus</taxon>
    </lineage>
</organism>
<evidence type="ECO:0000256" key="4">
    <source>
        <dbReference type="SAM" id="Coils"/>
    </source>
</evidence>
<evidence type="ECO:0000259" key="5">
    <source>
        <dbReference type="PROSITE" id="PS50109"/>
    </source>
</evidence>
<keyword evidence="4" id="KW-0175">Coiled coil</keyword>
<keyword evidence="7" id="KW-1185">Reference proteome</keyword>
<comment type="catalytic activity">
    <reaction evidence="1">
        <text>ATP + protein L-histidine = ADP + protein N-phospho-L-histidine.</text>
        <dbReference type="EC" id="2.7.13.3"/>
    </reaction>
</comment>
<dbReference type="EC" id="2.7.13.3" evidence="2"/>
<dbReference type="InterPro" id="IPR003661">
    <property type="entry name" value="HisK_dim/P_dom"/>
</dbReference>
<dbReference type="Gene3D" id="1.10.287.130">
    <property type="match status" value="1"/>
</dbReference>
<feature type="domain" description="Histidine kinase" evidence="5">
    <location>
        <begin position="1715"/>
        <end position="1952"/>
    </location>
</feature>
<dbReference type="InterPro" id="IPR032710">
    <property type="entry name" value="NTF2-like_dom_sf"/>
</dbReference>
<dbReference type="InterPro" id="IPR036890">
    <property type="entry name" value="HATPase_C_sf"/>
</dbReference>
<dbReference type="PRINTS" id="PR00344">
    <property type="entry name" value="BCTRLSENSOR"/>
</dbReference>
<feature type="coiled-coil region" evidence="4">
    <location>
        <begin position="1669"/>
        <end position="1696"/>
    </location>
</feature>
<evidence type="ECO:0000313" key="7">
    <source>
        <dbReference type="Proteomes" id="UP000652231"/>
    </source>
</evidence>
<dbReference type="PROSITE" id="PS50109">
    <property type="entry name" value="HIS_KIN"/>
    <property type="match status" value="1"/>
</dbReference>
<feature type="coiled-coil region" evidence="4">
    <location>
        <begin position="143"/>
        <end position="174"/>
    </location>
</feature>
<comment type="caution">
    <text evidence="6">The sequence shown here is derived from an EMBL/GenBank/DDBJ whole genome shotgun (WGS) entry which is preliminary data.</text>
</comment>
<dbReference type="SMART" id="SM00387">
    <property type="entry name" value="HATPase_c"/>
    <property type="match status" value="1"/>
</dbReference>
<dbReference type="EMBL" id="BMGK01000014">
    <property type="protein sequence ID" value="GGE01387.1"/>
    <property type="molecule type" value="Genomic_DNA"/>
</dbReference>
<evidence type="ECO:0000313" key="6">
    <source>
        <dbReference type="EMBL" id="GGE01387.1"/>
    </source>
</evidence>
<reference evidence="6" key="2">
    <citation type="submission" date="2020-09" db="EMBL/GenBank/DDBJ databases">
        <authorList>
            <person name="Sun Q."/>
            <person name="Zhou Y."/>
        </authorList>
    </citation>
    <scope>NUCLEOTIDE SEQUENCE</scope>
    <source>
        <strain evidence="6">CGMCC 1.12924</strain>
    </source>
</reference>
<dbReference type="Pfam" id="PF13474">
    <property type="entry name" value="SnoaL_3"/>
    <property type="match status" value="1"/>
</dbReference>
<dbReference type="SUPFAM" id="SSF54427">
    <property type="entry name" value="NTF2-like"/>
    <property type="match status" value="1"/>
</dbReference>
<sequence length="1952" mass="224165">MKLTKKQEKEIWQVYDAWLNSYLNGDVETYNSFLDDEYHFIGSATKEEFLNRKDTTEFFAETGDQFAGKTEIRNESKFIEQFCDLIFITHVLDGWFLHEKEWNFYSRFRFSSILRKNKDGWRFIYQHFSIPDPKTAEGETIGYDKINEENQELREAIQRRTIELEQKNRELKIEGALERIRAQAVAMKTSSDLLDIVVTMRNEFIKLGHEAHYFWHMMWLPETYEKAMTSGDGSKIGFVMKLPRHIHGDIPLLANWEKSKTPTVVYPMNTEEAIAYVDKMVALGDFQNIDPQAPSHDDIRHIGGLTFIMARTTHGEIGYSLQGIIENPHKEDIDILVKFAGAFDLAHRRFLDLQKAEKQARETQIELALEKIRSRSMAMHKSDELKEVIQVVYDQFVQLQVTIDHAGFILDYKENEDMQIWLADHNAVFPKIVLPYFDCAHWNNFIEAKKTGGNFFTNQLDFEEKNKFYKDLFQFIPDLPEETKTTYFGFEGLAISTVLLDTVGLYIENYNGNPFSDEENAILMRFGKVFQQAFTRFLDLQKAEAQAREAKIEAALERTRTQSMLMQHADEIKSISNVFHEQLLSLDIPTEFSYVWLPDESTNSHQFWASWSENKKGKTTLKNKQVTYPLDKSEPYTAACFAAWANPDVIPEVFIPPSDIVGFFDVWQELLQGAQKLKAKFFPQGIYYSEAYMRYGCFGINIRRTLSDEEKNILKRFSIEFERAYTRFLDLKKAEAQAREAQIETALEKIRSRTMAMQKGEELQEVAVLLYKELIALGVTNFVTCGYVEVNEEIQRQHTWVTSPGGDTLGLFHLPLTGDETFDERYAAWKNQQTVFHQSVAGQIRSNHLEYAITTFNSKEAEEMVRSQFPDPTVFYCFNFSHGYLHLVTGSLLKKEEELLLARFTKIFEQTYTRFLDLQKAEAQAKEAQIEAALERVRSQSMGMQSSTDFSAVTTEMFNQLRRFDGDLFATGIVFCDKHEGHVEQWHSIPGAGMMTPFIVPVDLDYIHQYRYDEWKKGTELFSVEIPEHFIKEHFDAIFNLPSAQKVLKDLESNNTPMPEAPAWEIDYGASFKNGYILVSALQPFESLEILPRFAKVFEQAYTRFLDLKNAEAQTREAQINLAVERVRAKALAMHKSEEILEVVAKLKDEVMGLDIPDVVASTIFLNEEDDKVRMWDLSSLELDDNYSEVPFDITFKLKKSDPHLYVKRVWENPENYFVELQDEKDFKRLMVWLREQHKNEIADEVEDHIEKAQLKRLHHAVKKLNNGKLVIDLLNPPSDEMETILTKMGAAFDLAYKRFEDLKKAEAQAQEAKIEAALEKVRSVALSLKNSDDMLEIAQVLYEQLLELGFTDIRNAIIDIHNDNNETFLDYDYSHDMSSAVTEFSFYGDPVIEQQIKKVQSSNDAFFEIELKGKELEELIETRLRNGEKDDPRLHKTDHLTYNLYSFGNGAIGISNFGILSDTQKKVLKRFRNVFTFAYKRYTDLANAEAQAMEAKIEASLERVRSVALGLNKSDDMLEVAQALYEQLLALGFTNIRNSIIDIDNGDGLTFSDFDYSHEMGGTVTQMSYKDDPTLKEQLEDIIATTDGFSELALEGQQLQDLIDMRRNNGEKDDPRLLKTDSVSYILYAFGKGAIGISNFGVLPEHQKSILSRFRNVFTFAYQRYTDLAQSEAQAAALLAEKQRLEVTLSDLQATQSQLIQSEKMASLGELTAGIAHEIQNPLNFVNNFSEVSNELIDEIDEELTKGDMEEVKALLTNIKQNLIKINHHGKRADGIVKGMLQHSRSSSATKEPTDINALCDEYLRLSYHGLRAKDKSFNATLKTDFEDKLKKINVIPQDLGRVVLNLLTNAFYVVNEKKQQNPSGYEPTVTLITKTEGKNLEIKVTDNGNGMPQEVVDKIFQPFFTTKPTGQGTGLGLSMSYDIITKGHGGELKVDTKQGQGTIFSILLPI</sequence>
<accession>A0A8J2Y8D2</accession>
<dbReference type="Gene3D" id="3.30.565.10">
    <property type="entry name" value="Histidine kinase-like ATPase, C-terminal domain"/>
    <property type="match status" value="1"/>
</dbReference>
<dbReference type="RefSeq" id="WP_188443251.1">
    <property type="nucleotide sequence ID" value="NZ_BMGK01000014.1"/>
</dbReference>
<dbReference type="Pfam" id="PF02518">
    <property type="entry name" value="HATPase_c"/>
    <property type="match status" value="1"/>
</dbReference>
<dbReference type="SUPFAM" id="SSF47384">
    <property type="entry name" value="Homodimeric domain of signal transducing histidine kinase"/>
    <property type="match status" value="1"/>
</dbReference>
<dbReference type="InterPro" id="IPR004358">
    <property type="entry name" value="Sig_transdc_His_kin-like_C"/>
</dbReference>
<dbReference type="InterPro" id="IPR003594">
    <property type="entry name" value="HATPase_dom"/>
</dbReference>
<proteinExistence type="predicted"/>
<dbReference type="Gene3D" id="3.10.450.50">
    <property type="match status" value="1"/>
</dbReference>
<dbReference type="InterPro" id="IPR005467">
    <property type="entry name" value="His_kinase_dom"/>
</dbReference>
<reference evidence="6" key="1">
    <citation type="journal article" date="2014" name="Int. J. Syst. Evol. Microbiol.">
        <title>Complete genome sequence of Corynebacterium casei LMG S-19264T (=DSM 44701T), isolated from a smear-ripened cheese.</title>
        <authorList>
            <consortium name="US DOE Joint Genome Institute (JGI-PGF)"/>
            <person name="Walter F."/>
            <person name="Albersmeier A."/>
            <person name="Kalinowski J."/>
            <person name="Ruckert C."/>
        </authorList>
    </citation>
    <scope>NUCLEOTIDE SEQUENCE</scope>
    <source>
        <strain evidence="6">CGMCC 1.12924</strain>
    </source>
</reference>
<dbReference type="PANTHER" id="PTHR43065">
    <property type="entry name" value="SENSOR HISTIDINE KINASE"/>
    <property type="match status" value="1"/>
</dbReference>
<protein>
    <recommendedName>
        <fullName evidence="2">histidine kinase</fullName>
        <ecNumber evidence="2">2.7.13.3</ecNumber>
    </recommendedName>
</protein>
<name>A0A8J2Y8D2_9FLAO</name>
<evidence type="ECO:0000256" key="2">
    <source>
        <dbReference type="ARBA" id="ARBA00012438"/>
    </source>
</evidence>
<keyword evidence="3" id="KW-0597">Phosphoprotein</keyword>
<dbReference type="InterPro" id="IPR037401">
    <property type="entry name" value="SnoaL-like"/>
</dbReference>
<evidence type="ECO:0000256" key="3">
    <source>
        <dbReference type="ARBA" id="ARBA00022553"/>
    </source>
</evidence>
<evidence type="ECO:0000256" key="1">
    <source>
        <dbReference type="ARBA" id="ARBA00000085"/>
    </source>
</evidence>
<dbReference type="SMART" id="SM00388">
    <property type="entry name" value="HisKA"/>
    <property type="match status" value="1"/>
</dbReference>
<dbReference type="Proteomes" id="UP000652231">
    <property type="component" value="Unassembled WGS sequence"/>
</dbReference>
<dbReference type="CDD" id="cd00082">
    <property type="entry name" value="HisKA"/>
    <property type="match status" value="1"/>
</dbReference>
<dbReference type="SUPFAM" id="SSF55874">
    <property type="entry name" value="ATPase domain of HSP90 chaperone/DNA topoisomerase II/histidine kinase"/>
    <property type="match status" value="1"/>
</dbReference>
<dbReference type="PANTHER" id="PTHR43065:SF42">
    <property type="entry name" value="TWO-COMPONENT SENSOR PPRA"/>
    <property type="match status" value="1"/>
</dbReference>
<gene>
    <name evidence="6" type="ORF">GCM10011312_26040</name>
</gene>
<dbReference type="InterPro" id="IPR036097">
    <property type="entry name" value="HisK_dim/P_sf"/>
</dbReference>
<dbReference type="GO" id="GO:0000155">
    <property type="term" value="F:phosphorelay sensor kinase activity"/>
    <property type="evidence" value="ECO:0007669"/>
    <property type="project" value="InterPro"/>
</dbReference>